<dbReference type="PANTHER" id="PTHR31777:SF0">
    <property type="entry name" value="TRANSMEMBRANE PROTEIN 169"/>
    <property type="match status" value="1"/>
</dbReference>
<comment type="caution">
    <text evidence="3">The sequence shown here is derived from an EMBL/GenBank/DDBJ whole genome shotgun (WGS) entry which is preliminary data.</text>
</comment>
<accession>A0ABD3TJ71</accession>
<name>A0ABD3TJ71_SINWO</name>
<feature type="compositionally biased region" description="Polar residues" evidence="1">
    <location>
        <begin position="1"/>
        <end position="10"/>
    </location>
</feature>
<feature type="transmembrane region" description="Helical" evidence="2">
    <location>
        <begin position="111"/>
        <end position="136"/>
    </location>
</feature>
<dbReference type="EMBL" id="JBJQND010000018">
    <property type="protein sequence ID" value="KAL3837050.1"/>
    <property type="molecule type" value="Genomic_DNA"/>
</dbReference>
<evidence type="ECO:0000256" key="2">
    <source>
        <dbReference type="SAM" id="Phobius"/>
    </source>
</evidence>
<keyword evidence="2" id="KW-1133">Transmembrane helix</keyword>
<evidence type="ECO:0000313" key="3">
    <source>
        <dbReference type="EMBL" id="KAL3837050.1"/>
    </source>
</evidence>
<feature type="region of interest" description="Disordered" evidence="1">
    <location>
        <begin position="1"/>
        <end position="30"/>
    </location>
</feature>
<feature type="transmembrane region" description="Helical" evidence="2">
    <location>
        <begin position="205"/>
        <end position="226"/>
    </location>
</feature>
<dbReference type="AlphaFoldDB" id="A0ABD3TJ71"/>
<dbReference type="InterPro" id="IPR029386">
    <property type="entry name" value="TMEM169"/>
</dbReference>
<gene>
    <name evidence="3" type="ORF">ACJMK2_022437</name>
</gene>
<dbReference type="PANTHER" id="PTHR31777">
    <property type="entry name" value="TRANSMEMBRANE PROTEIN 169"/>
    <property type="match status" value="1"/>
</dbReference>
<sequence>MSSEVTKDNPSTSLSSSRDLQDQDAGADSSLTRRAHFSDQLVQSSHSIEAEGAKRESYTQLVTFKGTIKSGLNPGQLVEVHLRLTDQELKKLNQEDLASNSKCSCGLDKGLHVIFLSIIFVPFSWLSSLFVSFYLGTLTWYNLIVYLSEERTIWHKIGLCPLLIITFPFTVGISALGVSIYASIIQISWYFKSWCREIQDFEKGFYGWVCIVMGFHQCSPYSVVILSGESGEMENLPAPLAV</sequence>
<feature type="transmembrane region" description="Helical" evidence="2">
    <location>
        <begin position="157"/>
        <end position="185"/>
    </location>
</feature>
<organism evidence="3 4">
    <name type="scientific">Sinanodonta woodiana</name>
    <name type="common">Chinese pond mussel</name>
    <name type="synonym">Anodonta woodiana</name>
    <dbReference type="NCBI Taxonomy" id="1069815"/>
    <lineage>
        <taxon>Eukaryota</taxon>
        <taxon>Metazoa</taxon>
        <taxon>Spiralia</taxon>
        <taxon>Lophotrochozoa</taxon>
        <taxon>Mollusca</taxon>
        <taxon>Bivalvia</taxon>
        <taxon>Autobranchia</taxon>
        <taxon>Heteroconchia</taxon>
        <taxon>Palaeoheterodonta</taxon>
        <taxon>Unionida</taxon>
        <taxon>Unionoidea</taxon>
        <taxon>Unionidae</taxon>
        <taxon>Unioninae</taxon>
        <taxon>Sinanodonta</taxon>
    </lineage>
</organism>
<proteinExistence type="predicted"/>
<protein>
    <recommendedName>
        <fullName evidence="5">Transmembrane protein 169</fullName>
    </recommendedName>
</protein>
<keyword evidence="4" id="KW-1185">Reference proteome</keyword>
<keyword evidence="2" id="KW-0812">Transmembrane</keyword>
<keyword evidence="2" id="KW-0472">Membrane</keyword>
<dbReference type="Proteomes" id="UP001634394">
    <property type="component" value="Unassembled WGS sequence"/>
</dbReference>
<evidence type="ECO:0000313" key="4">
    <source>
        <dbReference type="Proteomes" id="UP001634394"/>
    </source>
</evidence>
<evidence type="ECO:0000256" key="1">
    <source>
        <dbReference type="SAM" id="MobiDB-lite"/>
    </source>
</evidence>
<dbReference type="Pfam" id="PF15052">
    <property type="entry name" value="TMEM169"/>
    <property type="match status" value="1"/>
</dbReference>
<reference evidence="3 4" key="1">
    <citation type="submission" date="2024-11" db="EMBL/GenBank/DDBJ databases">
        <title>Chromosome-level genome assembly of the freshwater bivalve Anodonta woodiana.</title>
        <authorList>
            <person name="Chen X."/>
        </authorList>
    </citation>
    <scope>NUCLEOTIDE SEQUENCE [LARGE SCALE GENOMIC DNA]</scope>
    <source>
        <strain evidence="3">MN2024</strain>
        <tissue evidence="3">Gills</tissue>
    </source>
</reference>
<evidence type="ECO:0008006" key="5">
    <source>
        <dbReference type="Google" id="ProtNLM"/>
    </source>
</evidence>